<comment type="caution">
    <text evidence="3">The sequence shown here is derived from an EMBL/GenBank/DDBJ whole genome shotgun (WGS) entry which is preliminary data.</text>
</comment>
<dbReference type="PANTHER" id="PTHR40076:SF1">
    <property type="entry name" value="MEMBRANE PROTEIN"/>
    <property type="match status" value="1"/>
</dbReference>
<keyword evidence="2" id="KW-1133">Transmembrane helix</keyword>
<dbReference type="EMBL" id="MIQE01000024">
    <property type="protein sequence ID" value="OFA09889.1"/>
    <property type="molecule type" value="Genomic_DNA"/>
</dbReference>
<evidence type="ECO:0000256" key="2">
    <source>
        <dbReference type="SAM" id="Phobius"/>
    </source>
</evidence>
<dbReference type="InterPro" id="IPR010380">
    <property type="entry name" value="DUF975"/>
</dbReference>
<evidence type="ECO:0000256" key="1">
    <source>
        <dbReference type="SAM" id="MobiDB-lite"/>
    </source>
</evidence>
<dbReference type="Pfam" id="PF06161">
    <property type="entry name" value="DUF975"/>
    <property type="match status" value="1"/>
</dbReference>
<feature type="transmembrane region" description="Helical" evidence="2">
    <location>
        <begin position="109"/>
        <end position="137"/>
    </location>
</feature>
<dbReference type="RefSeq" id="WP_070368570.1">
    <property type="nucleotide sequence ID" value="NZ_JAZHVW010000022.1"/>
</dbReference>
<feature type="region of interest" description="Disordered" evidence="1">
    <location>
        <begin position="231"/>
        <end position="256"/>
    </location>
</feature>
<sequence length="256" mass="28810">MNRKALKLDAKTLLNAHFKFFLLLFIPVFVLELIGGYMTAPENDYNVAFNATAATPIWTGQQTFGTIVSILSSIIAIGIAFVCIDAMRQKLTYEKPLQKSMTVFDNVDYFLGTILIYIIETIFVFLWMILLIIPGIIKSIAYSQAFYAYRDAVDNGEKISYLDAITRSRKLMDGHKWEYFVMALSFIGWGLLVVVTLGIAAIWVQPYMALSYANFYRELVDEEHAKTLAAADSINQGTQTDANSNPSESNNESDKD</sequence>
<name>A0A1E7X9X6_9LACO</name>
<dbReference type="Proteomes" id="UP000177010">
    <property type="component" value="Unassembled WGS sequence"/>
</dbReference>
<proteinExistence type="predicted"/>
<gene>
    <name evidence="3" type="ORF">LASUN_23710</name>
</gene>
<feature type="transmembrane region" description="Helical" evidence="2">
    <location>
        <begin position="179"/>
        <end position="204"/>
    </location>
</feature>
<feature type="compositionally biased region" description="Polar residues" evidence="1">
    <location>
        <begin position="233"/>
        <end position="242"/>
    </location>
</feature>
<evidence type="ECO:0000313" key="3">
    <source>
        <dbReference type="EMBL" id="OFA09889.1"/>
    </source>
</evidence>
<dbReference type="AlphaFoldDB" id="A0A1E7X9X6"/>
<accession>A0A1E7X9X6</accession>
<protein>
    <recommendedName>
        <fullName evidence="5">Integral membrane protein</fullName>
    </recommendedName>
</protein>
<evidence type="ECO:0000313" key="4">
    <source>
        <dbReference type="Proteomes" id="UP000177010"/>
    </source>
</evidence>
<evidence type="ECO:0008006" key="5">
    <source>
        <dbReference type="Google" id="ProtNLM"/>
    </source>
</evidence>
<keyword evidence="2" id="KW-0472">Membrane</keyword>
<keyword evidence="2" id="KW-0812">Transmembrane</keyword>
<feature type="transmembrane region" description="Helical" evidence="2">
    <location>
        <begin position="20"/>
        <end position="40"/>
    </location>
</feature>
<feature type="transmembrane region" description="Helical" evidence="2">
    <location>
        <begin position="64"/>
        <end position="88"/>
    </location>
</feature>
<reference evidence="3 4" key="1">
    <citation type="submission" date="2016-09" db="EMBL/GenBank/DDBJ databases">
        <title>Genome Sequence of Lactobacillus sunkii Strain CG01.</title>
        <authorList>
            <person name="Poehlein A."/>
            <person name="Gabris C."/>
            <person name="Bengelsdorf F.R."/>
            <person name="Duerre P."/>
            <person name="Daniel R."/>
        </authorList>
    </citation>
    <scope>NUCLEOTIDE SEQUENCE [LARGE SCALE GENOMIC DNA]</scope>
    <source>
        <strain evidence="3 4">CG_D</strain>
    </source>
</reference>
<organism evidence="3 4">
    <name type="scientific">Lentilactobacillus sunkii</name>
    <dbReference type="NCBI Taxonomy" id="481719"/>
    <lineage>
        <taxon>Bacteria</taxon>
        <taxon>Bacillati</taxon>
        <taxon>Bacillota</taxon>
        <taxon>Bacilli</taxon>
        <taxon>Lactobacillales</taxon>
        <taxon>Lactobacillaceae</taxon>
        <taxon>Lentilactobacillus</taxon>
    </lineage>
</organism>
<dbReference type="PANTHER" id="PTHR40076">
    <property type="entry name" value="MEMBRANE PROTEIN-RELATED"/>
    <property type="match status" value="1"/>
</dbReference>